<comment type="cofactor">
    <cofactor evidence="1 9">
        <name>heme</name>
        <dbReference type="ChEBI" id="CHEBI:30413"/>
    </cofactor>
</comment>
<evidence type="ECO:0000256" key="8">
    <source>
        <dbReference type="ARBA" id="ARBA00023033"/>
    </source>
</evidence>
<feature type="binding site" description="axial binding residue" evidence="9">
    <location>
        <position position="1211"/>
    </location>
    <ligand>
        <name>heme</name>
        <dbReference type="ChEBI" id="CHEBI:30413"/>
    </ligand>
    <ligandPart>
        <name>Fe</name>
        <dbReference type="ChEBI" id="CHEBI:18248"/>
    </ligandPart>
</feature>
<evidence type="ECO:0000256" key="6">
    <source>
        <dbReference type="ARBA" id="ARBA00023002"/>
    </source>
</evidence>
<dbReference type="Gene3D" id="3.40.50.720">
    <property type="entry name" value="NAD(P)-binding Rossmann-like Domain"/>
    <property type="match status" value="1"/>
</dbReference>
<evidence type="ECO:0000256" key="9">
    <source>
        <dbReference type="PIRSR" id="PIRSR602401-1"/>
    </source>
</evidence>
<organism evidence="11 12">
    <name type="scientific">Candolleomyces aberdarensis</name>
    <dbReference type="NCBI Taxonomy" id="2316362"/>
    <lineage>
        <taxon>Eukaryota</taxon>
        <taxon>Fungi</taxon>
        <taxon>Dikarya</taxon>
        <taxon>Basidiomycota</taxon>
        <taxon>Agaricomycotina</taxon>
        <taxon>Agaricomycetes</taxon>
        <taxon>Agaricomycetidae</taxon>
        <taxon>Agaricales</taxon>
        <taxon>Agaricineae</taxon>
        <taxon>Psathyrellaceae</taxon>
        <taxon>Candolleomyces</taxon>
    </lineage>
</organism>
<dbReference type="OrthoDB" id="2789670at2759"/>
<keyword evidence="4 9" id="KW-0349">Heme</keyword>
<evidence type="ECO:0000256" key="10">
    <source>
        <dbReference type="SAM" id="MobiDB-lite"/>
    </source>
</evidence>
<dbReference type="GO" id="GO:0004497">
    <property type="term" value="F:monooxygenase activity"/>
    <property type="evidence" value="ECO:0007669"/>
    <property type="project" value="UniProtKB-KW"/>
</dbReference>
<gene>
    <name evidence="11" type="ORF">EST38_g1778</name>
</gene>
<evidence type="ECO:0000313" key="11">
    <source>
        <dbReference type="EMBL" id="RXW24078.1"/>
    </source>
</evidence>
<dbReference type="GO" id="GO:0005506">
    <property type="term" value="F:iron ion binding"/>
    <property type="evidence" value="ECO:0007669"/>
    <property type="project" value="InterPro"/>
</dbReference>
<dbReference type="InterPro" id="IPR001128">
    <property type="entry name" value="Cyt_P450"/>
</dbReference>
<dbReference type="PRINTS" id="PR00463">
    <property type="entry name" value="EP450I"/>
</dbReference>
<dbReference type="GO" id="GO:0016705">
    <property type="term" value="F:oxidoreductase activity, acting on paired donors, with incorporation or reduction of molecular oxygen"/>
    <property type="evidence" value="ECO:0007669"/>
    <property type="project" value="InterPro"/>
</dbReference>
<dbReference type="CDD" id="cd11065">
    <property type="entry name" value="CYP64-like"/>
    <property type="match status" value="1"/>
</dbReference>
<keyword evidence="7 9" id="KW-0408">Iron</keyword>
<keyword evidence="8" id="KW-0503">Monooxygenase</keyword>
<comment type="caution">
    <text evidence="11">The sequence shown here is derived from an EMBL/GenBank/DDBJ whole genome shotgun (WGS) entry which is preliminary data.</text>
</comment>
<evidence type="ECO:0000313" key="12">
    <source>
        <dbReference type="Proteomes" id="UP000290288"/>
    </source>
</evidence>
<evidence type="ECO:0000256" key="7">
    <source>
        <dbReference type="ARBA" id="ARBA00023004"/>
    </source>
</evidence>
<dbReference type="Gene3D" id="1.10.630.10">
    <property type="entry name" value="Cytochrome P450"/>
    <property type="match status" value="1"/>
</dbReference>
<dbReference type="GO" id="GO:0020037">
    <property type="term" value="F:heme binding"/>
    <property type="evidence" value="ECO:0007669"/>
    <property type="project" value="InterPro"/>
</dbReference>
<dbReference type="InterPro" id="IPR002401">
    <property type="entry name" value="Cyt_P450_E_grp-I"/>
</dbReference>
<keyword evidence="12" id="KW-1185">Reference proteome</keyword>
<dbReference type="PANTHER" id="PTHR46300">
    <property type="entry name" value="P450, PUTATIVE (EUROFUNG)-RELATED-RELATED"/>
    <property type="match status" value="1"/>
</dbReference>
<evidence type="ECO:0000256" key="3">
    <source>
        <dbReference type="ARBA" id="ARBA00010617"/>
    </source>
</evidence>
<accession>A0A4V1Q522</accession>
<dbReference type="InterPro" id="IPR017972">
    <property type="entry name" value="Cyt_P450_CS"/>
</dbReference>
<dbReference type="PROSITE" id="PS00086">
    <property type="entry name" value="CYTOCHROME_P450"/>
    <property type="match status" value="1"/>
</dbReference>
<name>A0A4V1Q522_9AGAR</name>
<dbReference type="Proteomes" id="UP000290288">
    <property type="component" value="Unassembled WGS sequence"/>
</dbReference>
<dbReference type="PRINTS" id="PR00385">
    <property type="entry name" value="P450"/>
</dbReference>
<evidence type="ECO:0008006" key="13">
    <source>
        <dbReference type="Google" id="ProtNLM"/>
    </source>
</evidence>
<dbReference type="InterPro" id="IPR050364">
    <property type="entry name" value="Cytochrome_P450_fung"/>
</dbReference>
<dbReference type="STRING" id="2316362.A0A4V1Q522"/>
<dbReference type="InterPro" id="IPR036396">
    <property type="entry name" value="Cyt_P450_sf"/>
</dbReference>
<evidence type="ECO:0000256" key="2">
    <source>
        <dbReference type="ARBA" id="ARBA00005179"/>
    </source>
</evidence>
<feature type="region of interest" description="Disordered" evidence="10">
    <location>
        <begin position="252"/>
        <end position="312"/>
    </location>
</feature>
<sequence length="1282" mass="143888">MLDSDATESSTRTSEYDFNTETVDLVEKIGDNWGNALTVELVSMLKALLALQFQREVALEPTPMDELENYGEVGFTTLLADAIGYCNDQERSGGLKDSLRAWLSASNENQGFRKLAQALNSVLLDFHENKIGEGRDFLYVCNDREEISQPNSCSIGKPGIIDLTLAHLDRLLPGNKHLSFSQRVEAINDRHGELGNVYTSFLEEERFSWGDISHCWELRRSTILSKRDFHGLDQKYEVMNVTALCSESLKVSSGRASNHSPPSRAEVDPTSDVPSLAKRLREDNCDAPSGNKRQKVERGDFETSEDQKEPISPETQCALYAAQLLRSKWNRTHAIVVLLRDNWLSLRCYDAQGIIAPSPIDIVAQLPLLVAMIVFLKRFGDRMRGIGDFKLEVVELPLSTSELVQNSCVAITNGPLLPDGALFFKLSWGEEVRDGEMSIIQTARERAVEFLGDSAGDVLNHLPDIKHSEDYPLFSTRHIREQLGLGRGGGARVPSALLSKRLVPLEDVHPDEFPRGCGKTFDELLAHNAKVYLGARNREKGEKAIHELKLETGKEGILLELDLSDLKSVKEAAEVFQSGVMAPPTEQVTAQGYDLQFGTNVLGHFYFTKLLLPTLLETAKSTPDWKPRIIHTSSVVSSLASPLDFNTLKDGPSRRGKAPRWLYKQSKLANIMVSNELARRFGEQGIISASVNPGNIRTELRRHMSPTVENILGYLTLHPVHLGALTQLWAGTSDEGVSMNGKYLIPWARYGRPNPAALDGIANNELWRWLEEQYPKTVSIILLFLTLILKRITSRSRVSLPPGPKGYPIIGNVFDISDERPWISYSALAKKYGDIVMVEVFGTKILILSSYKRAMDLMEGRSSVYSDRPRNTMLLEHMGFDAIFGLLPYGPKWRRQRRVFHKHFDSKVISQYHPAISRAAAELAKDMLSSPERFANHTRNFFTRIIMRATYGLNVSADSDDAYIVGIKDVAEGFVEATVPGRFLVDMIPALKYVPRWMPGAGWRHYADYHRKRIKEVKTEPFQRVLKATREGHGEPCVMSRIIDTLPPPEDPSRKEQEELACDLGVTIYLGGSDTSIGIAMTFILLMAMHPDVQKRAQAELDRVVGTGRLPTFEDRTHLLYVTAVLRELFRWHQLAPLGVPHATSEDDVYDGYVIPKGTLVVGNLWDMMQNEDMFPDPHAFKPERHIKDGRIDQDLLDPISPNFGFGRRICPGRHLALDSIYLMATTMLAAFDIAPAKDEAGNSTLKCSFGGRLMMIPEPFECIITPRSDRHAKLIRNLEFQ</sequence>
<dbReference type="PANTHER" id="PTHR46300:SF7">
    <property type="entry name" value="P450, PUTATIVE (EUROFUNG)-RELATED"/>
    <property type="match status" value="1"/>
</dbReference>
<feature type="compositionally biased region" description="Basic and acidic residues" evidence="10">
    <location>
        <begin position="294"/>
        <end position="311"/>
    </location>
</feature>
<keyword evidence="6" id="KW-0560">Oxidoreductase</keyword>
<dbReference type="EMBL" id="SDEE01000026">
    <property type="protein sequence ID" value="RXW24078.1"/>
    <property type="molecule type" value="Genomic_DNA"/>
</dbReference>
<reference evidence="11 12" key="1">
    <citation type="submission" date="2019-01" db="EMBL/GenBank/DDBJ databases">
        <title>Draft genome sequence of Psathyrella aberdarensis IHI B618.</title>
        <authorList>
            <person name="Buettner E."/>
            <person name="Kellner H."/>
        </authorList>
    </citation>
    <scope>NUCLEOTIDE SEQUENCE [LARGE SCALE GENOMIC DNA]</scope>
    <source>
        <strain evidence="11 12">IHI B618</strain>
    </source>
</reference>
<feature type="compositionally biased region" description="Polar residues" evidence="10">
    <location>
        <begin position="252"/>
        <end position="261"/>
    </location>
</feature>
<dbReference type="SUPFAM" id="SSF51735">
    <property type="entry name" value="NAD(P)-binding Rossmann-fold domains"/>
    <property type="match status" value="1"/>
</dbReference>
<dbReference type="SUPFAM" id="SSF48264">
    <property type="entry name" value="Cytochrome P450"/>
    <property type="match status" value="1"/>
</dbReference>
<evidence type="ECO:0000256" key="1">
    <source>
        <dbReference type="ARBA" id="ARBA00001971"/>
    </source>
</evidence>
<comment type="similarity">
    <text evidence="3">Belongs to the cytochrome P450 family.</text>
</comment>
<proteinExistence type="inferred from homology"/>
<dbReference type="Pfam" id="PF00067">
    <property type="entry name" value="p450"/>
    <property type="match status" value="1"/>
</dbReference>
<keyword evidence="5 9" id="KW-0479">Metal-binding</keyword>
<evidence type="ECO:0000256" key="5">
    <source>
        <dbReference type="ARBA" id="ARBA00022723"/>
    </source>
</evidence>
<dbReference type="InterPro" id="IPR036291">
    <property type="entry name" value="NAD(P)-bd_dom_sf"/>
</dbReference>
<comment type="pathway">
    <text evidence="2">Secondary metabolite biosynthesis.</text>
</comment>
<evidence type="ECO:0000256" key="4">
    <source>
        <dbReference type="ARBA" id="ARBA00022617"/>
    </source>
</evidence>
<protein>
    <recommendedName>
        <fullName evidence="13">Cytochrome P450</fullName>
    </recommendedName>
</protein>